<name>R7UGI9_CAPTE</name>
<reference evidence="3 5" key="2">
    <citation type="journal article" date="2013" name="Nature">
        <title>Insights into bilaterian evolution from three spiralian genomes.</title>
        <authorList>
            <person name="Simakov O."/>
            <person name="Marletaz F."/>
            <person name="Cho S.J."/>
            <person name="Edsinger-Gonzales E."/>
            <person name="Havlak P."/>
            <person name="Hellsten U."/>
            <person name="Kuo D.H."/>
            <person name="Larsson T."/>
            <person name="Lv J."/>
            <person name="Arendt D."/>
            <person name="Savage R."/>
            <person name="Osoegawa K."/>
            <person name="de Jong P."/>
            <person name="Grimwood J."/>
            <person name="Chapman J.A."/>
            <person name="Shapiro H."/>
            <person name="Aerts A."/>
            <person name="Otillar R.P."/>
            <person name="Terry A.Y."/>
            <person name="Boore J.L."/>
            <person name="Grigoriev I.V."/>
            <person name="Lindberg D.R."/>
            <person name="Seaver E.C."/>
            <person name="Weisblat D.A."/>
            <person name="Putnam N.H."/>
            <person name="Rokhsar D.S."/>
        </authorList>
    </citation>
    <scope>NUCLEOTIDE SEQUENCE</scope>
    <source>
        <strain evidence="3 5">I ESC-2004</strain>
    </source>
</reference>
<dbReference type="STRING" id="283909.R7UGI9"/>
<organism evidence="3">
    <name type="scientific">Capitella teleta</name>
    <name type="common">Polychaete worm</name>
    <dbReference type="NCBI Taxonomy" id="283909"/>
    <lineage>
        <taxon>Eukaryota</taxon>
        <taxon>Metazoa</taxon>
        <taxon>Spiralia</taxon>
        <taxon>Lophotrochozoa</taxon>
        <taxon>Annelida</taxon>
        <taxon>Polychaeta</taxon>
        <taxon>Sedentaria</taxon>
        <taxon>Scolecida</taxon>
        <taxon>Capitellidae</taxon>
        <taxon>Capitella</taxon>
    </lineage>
</organism>
<dbReference type="Proteomes" id="UP000014760">
    <property type="component" value="Unassembled WGS sequence"/>
</dbReference>
<protein>
    <recommendedName>
        <fullName evidence="6">MJ1316 RNA cyclic group end recognition domain-containing protein</fullName>
    </recommendedName>
</protein>
<dbReference type="InterPro" id="IPR019510">
    <property type="entry name" value="AKAP7-like_phosphoesterase"/>
</dbReference>
<dbReference type="OMA" id="LGKLWLC"/>
<reference evidence="4" key="3">
    <citation type="submission" date="2015-06" db="UniProtKB">
        <authorList>
            <consortium name="EnsemblMetazoa"/>
        </authorList>
    </citation>
    <scope>IDENTIFICATION</scope>
</reference>
<dbReference type="Pfam" id="PF10469">
    <property type="entry name" value="AKAP7_NLS"/>
    <property type="match status" value="1"/>
</dbReference>
<dbReference type="PANTHER" id="PTHR46729">
    <property type="entry name" value="LEUKOCYTE RECEPTOR CLUSTER MEMBER 9"/>
    <property type="match status" value="1"/>
</dbReference>
<keyword evidence="5" id="KW-1185">Reference proteome</keyword>
<evidence type="ECO:0000313" key="5">
    <source>
        <dbReference type="Proteomes" id="UP000014760"/>
    </source>
</evidence>
<sequence length="397" mass="46256">MLCALAAFAVSETEEIPTIECVKPKVQRKKKEKKGKKKFEDKPLDTKLPSLRTAEDVISRIHWDSELDREHFIVGYLDRFLGVIEKDFNQLSWEDIASVDYDTLAVPKHRIQYFKYKKMKVWDKNEKLDLVFGSYGCNKTIHEVILEYKDDDHEEEKREIEEHLERATDDSDSDDDIVITTGCEEKAGKMTPREKYWGKKLRPTHFLALRITNPAIRDMVSEVQSDILDKISDYADGIIPCERLHITLCCLGLDTEEAVMRAADKLESLKAELSAWQPQEIEINIEDVDNFHNNCLYAKVTQNQNFLDFGNFLRTKVYDMGIDCRDVFDFVPHMTLLKLPRQKFKENHTRYFDARMYTSYLGKKFGTQTVDNIHLCSMSDSRSPDGFYECATSIHFP</sequence>
<dbReference type="InterPro" id="IPR040459">
    <property type="entry name" value="MJ1316"/>
</dbReference>
<dbReference type="HOGENOM" id="CLU_044135_1_0_1"/>
<dbReference type="EMBL" id="AMQN01007870">
    <property type="status" value="NOT_ANNOTATED_CDS"/>
    <property type="molecule type" value="Genomic_DNA"/>
</dbReference>
<dbReference type="Gene3D" id="3.90.1140.10">
    <property type="entry name" value="Cyclic phosphodiesterase"/>
    <property type="match status" value="1"/>
</dbReference>
<dbReference type="AlphaFoldDB" id="R7UGI9"/>
<proteinExistence type="predicted"/>
<evidence type="ECO:0000313" key="3">
    <source>
        <dbReference type="EMBL" id="ELU05340.1"/>
    </source>
</evidence>
<dbReference type="EMBL" id="KB301608">
    <property type="protein sequence ID" value="ELU05340.1"/>
    <property type="molecule type" value="Genomic_DNA"/>
</dbReference>
<reference evidence="5" key="1">
    <citation type="submission" date="2012-12" db="EMBL/GenBank/DDBJ databases">
        <authorList>
            <person name="Hellsten U."/>
            <person name="Grimwood J."/>
            <person name="Chapman J.A."/>
            <person name="Shapiro H."/>
            <person name="Aerts A."/>
            <person name="Otillar R.P."/>
            <person name="Terry A.Y."/>
            <person name="Boore J.L."/>
            <person name="Simakov O."/>
            <person name="Marletaz F."/>
            <person name="Cho S.-J."/>
            <person name="Edsinger-Gonzales E."/>
            <person name="Havlak P."/>
            <person name="Kuo D.-H."/>
            <person name="Larsson T."/>
            <person name="Lv J."/>
            <person name="Arendt D."/>
            <person name="Savage R."/>
            <person name="Osoegawa K."/>
            <person name="de Jong P."/>
            <person name="Lindberg D.R."/>
            <person name="Seaver E.C."/>
            <person name="Weisblat D.A."/>
            <person name="Putnam N.H."/>
            <person name="Grigoriev I.V."/>
            <person name="Rokhsar D.S."/>
        </authorList>
    </citation>
    <scope>NUCLEOTIDE SEQUENCE</scope>
    <source>
        <strain evidence="5">I ESC-2004</strain>
    </source>
</reference>
<feature type="domain" description="A-kinase anchor protein 7-like phosphoesterase" evidence="2">
    <location>
        <begin position="203"/>
        <end position="396"/>
    </location>
</feature>
<feature type="domain" description="MJ1316 RNA cyclic group end recognition" evidence="1">
    <location>
        <begin position="51"/>
        <end position="124"/>
    </location>
</feature>
<dbReference type="PANTHER" id="PTHR46729:SF1">
    <property type="entry name" value="LEUKOCYTE RECEPTOR CLUSTER MEMBER 9"/>
    <property type="match status" value="1"/>
</dbReference>
<gene>
    <name evidence="3" type="ORF">CAPTEDRAFT_103131</name>
</gene>
<evidence type="ECO:0000313" key="4">
    <source>
        <dbReference type="EnsemblMetazoa" id="CapteP103131"/>
    </source>
</evidence>
<dbReference type="EnsemblMetazoa" id="CapteT103131">
    <property type="protein sequence ID" value="CapteP103131"/>
    <property type="gene ID" value="CapteG103131"/>
</dbReference>
<evidence type="ECO:0000259" key="2">
    <source>
        <dbReference type="Pfam" id="PF10469"/>
    </source>
</evidence>
<evidence type="ECO:0000259" key="1">
    <source>
        <dbReference type="Pfam" id="PF04457"/>
    </source>
</evidence>
<accession>R7UGI9</accession>
<dbReference type="SUPFAM" id="SSF55144">
    <property type="entry name" value="LigT-like"/>
    <property type="match status" value="1"/>
</dbReference>
<dbReference type="InterPro" id="IPR042653">
    <property type="entry name" value="Leng9"/>
</dbReference>
<evidence type="ECO:0008006" key="6">
    <source>
        <dbReference type="Google" id="ProtNLM"/>
    </source>
</evidence>
<dbReference type="OrthoDB" id="10263155at2759"/>
<dbReference type="InterPro" id="IPR009097">
    <property type="entry name" value="Cyclic_Pdiesterase"/>
</dbReference>
<dbReference type="Pfam" id="PF04457">
    <property type="entry name" value="MJ1316"/>
    <property type="match status" value="1"/>
</dbReference>